<accession>A0ACC0D0B2</accession>
<reference evidence="1 2" key="1">
    <citation type="journal article" date="2022" name="New Phytol.">
        <title>Ecological generalism drives hyperdiversity of secondary metabolite gene clusters in xylarialean endophytes.</title>
        <authorList>
            <person name="Franco M.E.E."/>
            <person name="Wisecaver J.H."/>
            <person name="Arnold A.E."/>
            <person name="Ju Y.M."/>
            <person name="Slot J.C."/>
            <person name="Ahrendt S."/>
            <person name="Moore L.P."/>
            <person name="Eastman K.E."/>
            <person name="Scott K."/>
            <person name="Konkel Z."/>
            <person name="Mondo S.J."/>
            <person name="Kuo A."/>
            <person name="Hayes R.D."/>
            <person name="Haridas S."/>
            <person name="Andreopoulos B."/>
            <person name="Riley R."/>
            <person name="LaButti K."/>
            <person name="Pangilinan J."/>
            <person name="Lipzen A."/>
            <person name="Amirebrahimi M."/>
            <person name="Yan J."/>
            <person name="Adam C."/>
            <person name="Keymanesh K."/>
            <person name="Ng V."/>
            <person name="Louie K."/>
            <person name="Northen T."/>
            <person name="Drula E."/>
            <person name="Henrissat B."/>
            <person name="Hsieh H.M."/>
            <person name="Youens-Clark K."/>
            <person name="Lutzoni F."/>
            <person name="Miadlikowska J."/>
            <person name="Eastwood D.C."/>
            <person name="Hamelin R.C."/>
            <person name="Grigoriev I.V."/>
            <person name="U'Ren J.M."/>
        </authorList>
    </citation>
    <scope>NUCLEOTIDE SEQUENCE [LARGE SCALE GENOMIC DNA]</scope>
    <source>
        <strain evidence="1 2">ER1909</strain>
    </source>
</reference>
<evidence type="ECO:0000313" key="1">
    <source>
        <dbReference type="EMBL" id="KAI6086177.1"/>
    </source>
</evidence>
<evidence type="ECO:0000313" key="2">
    <source>
        <dbReference type="Proteomes" id="UP001497680"/>
    </source>
</evidence>
<protein>
    <submittedName>
        <fullName evidence="1">Ankyrin</fullName>
    </submittedName>
</protein>
<name>A0ACC0D0B2_9PEZI</name>
<sequence length="794" mass="90588">MADMTNMATLNNLPTEILLMIAKFCDPIPFDDPDRWESYFPKSLASLTLVNRRFHGIFDLSLWQFNQEYGAIFWAARRDRIDILEKAIKYGLDLYYDPDRPHCVFHQYNPVRQAIKGNGTALSWLLDHGVPVEEHDRDTPPSQIREGHINSLYSPLYRALDDRKSEAAIILLSHGAKYRFAGNRHPEDKSALHTAASRGLPEVVKYLIETGRAKVDEIAEDFTGRDPPLATPLYSAMQFGARVQNEEVVRELIDHGANINTAPRSDQPSPLAFAIIQMAQGFSTANQLLEAGAQVNPTDPSETNPSPLIECILQFQQVTVRSSLWDDYNTLAHKLIEKGADLKTTFDGKTPLTTAIAIGPNCPMSLFYTLVKAGADVNEPAPSLQLNGREPIYRTPIEVMWSYIGHSEHVSDDHLFRKASLLVAAGARLDSVDPRSGQTYLENTIRRYVDNWKWRMLRKLLFLATRQAIPMEYLNELLEKCLKAHVLNGAKILMRYGATSPQTNELAFSWAQKIIKKEFSDIRVMEMKAFSWWTRGEKKHESKDEKDRQLYFCLSFGFDRDQLEDLLSLALHERDTERCYILISHGALSLSNGFKPWLHIAAGNGLASLVQRFHREGMDINALDDKFGTPMMRALEAGHMEVAQLLFKLEANPFHPQPSAECRRLPNHVSTEIISPFELALRENHLKYAWRWWMHSSPESRPTEELYIPRVLSNGPRAYEYLESLRGQTDNDPAGVQADEDPHNYTQRKKDQEKHSKLDEEFAWLEAGGLGKPEVDRYYISDTEGPDTDDESFW</sequence>
<keyword evidence="2" id="KW-1185">Reference proteome</keyword>
<dbReference type="Proteomes" id="UP001497680">
    <property type="component" value="Unassembled WGS sequence"/>
</dbReference>
<organism evidence="1 2">
    <name type="scientific">Hypoxylon rubiginosum</name>
    <dbReference type="NCBI Taxonomy" id="110542"/>
    <lineage>
        <taxon>Eukaryota</taxon>
        <taxon>Fungi</taxon>
        <taxon>Dikarya</taxon>
        <taxon>Ascomycota</taxon>
        <taxon>Pezizomycotina</taxon>
        <taxon>Sordariomycetes</taxon>
        <taxon>Xylariomycetidae</taxon>
        <taxon>Xylariales</taxon>
        <taxon>Hypoxylaceae</taxon>
        <taxon>Hypoxylon</taxon>
    </lineage>
</organism>
<comment type="caution">
    <text evidence="1">The sequence shown here is derived from an EMBL/GenBank/DDBJ whole genome shotgun (WGS) entry which is preliminary data.</text>
</comment>
<dbReference type="EMBL" id="MU394318">
    <property type="protein sequence ID" value="KAI6086177.1"/>
    <property type="molecule type" value="Genomic_DNA"/>
</dbReference>
<proteinExistence type="predicted"/>
<gene>
    <name evidence="1" type="ORF">F4821DRAFT_278726</name>
</gene>